<proteinExistence type="predicted"/>
<evidence type="ECO:0000313" key="3">
    <source>
        <dbReference type="Proteomes" id="UP000712673"/>
    </source>
</evidence>
<protein>
    <submittedName>
        <fullName evidence="2">Uncharacterized protein</fullName>
    </submittedName>
</protein>
<evidence type="ECO:0000256" key="1">
    <source>
        <dbReference type="SAM" id="SignalP"/>
    </source>
</evidence>
<reference evidence="2" key="1">
    <citation type="submission" date="2019-03" db="EMBL/GenBank/DDBJ databases">
        <title>Lake Tanganyika Metagenome-Assembled Genomes (MAGs).</title>
        <authorList>
            <person name="Tran P."/>
        </authorList>
    </citation>
    <scope>NUCLEOTIDE SEQUENCE</scope>
    <source>
        <strain evidence="2">K_DeepCast_65m_m2_066</strain>
    </source>
</reference>
<feature type="chain" id="PRO_5037897243" evidence="1">
    <location>
        <begin position="25"/>
        <end position="121"/>
    </location>
</feature>
<feature type="signal peptide" evidence="1">
    <location>
        <begin position="1"/>
        <end position="24"/>
    </location>
</feature>
<dbReference type="AlphaFoldDB" id="A0A937W3K0"/>
<sequence length="121" mass="13152">MRLRHPHFLGALLVCLLSLLGSTAATVTTPETKAAYQDVMTATTLATATLENLKALGGTRLPAVQQGPSHEGYMTMADFPMFRRLTTIAEHSPAPGLYTVTVTVFWERDTHAVRLSLILAE</sequence>
<organism evidence="2 3">
    <name type="scientific">Tectimicrobiota bacterium</name>
    <dbReference type="NCBI Taxonomy" id="2528274"/>
    <lineage>
        <taxon>Bacteria</taxon>
        <taxon>Pseudomonadati</taxon>
        <taxon>Nitrospinota/Tectimicrobiota group</taxon>
        <taxon>Candidatus Tectimicrobiota</taxon>
    </lineage>
</organism>
<keyword evidence="1" id="KW-0732">Signal</keyword>
<dbReference type="EMBL" id="VGLS01000483">
    <property type="protein sequence ID" value="MBM3225110.1"/>
    <property type="molecule type" value="Genomic_DNA"/>
</dbReference>
<accession>A0A937W3K0</accession>
<comment type="caution">
    <text evidence="2">The sequence shown here is derived from an EMBL/GenBank/DDBJ whole genome shotgun (WGS) entry which is preliminary data.</text>
</comment>
<dbReference type="Proteomes" id="UP000712673">
    <property type="component" value="Unassembled WGS sequence"/>
</dbReference>
<evidence type="ECO:0000313" key="2">
    <source>
        <dbReference type="EMBL" id="MBM3225110.1"/>
    </source>
</evidence>
<name>A0A937W3K0_UNCTE</name>
<gene>
    <name evidence="2" type="ORF">FJZ47_15095</name>
</gene>